<sequence>MLIGVAYLLYIKCLLLIGTYQASGLDDILKYDRKHRTHKAVEKANGLWCHRCYTMDINKEYCMNVTRNDTSLHHKCEGDMRTCMVKRVSYSTTTSNTSGSVHKVWSLERNCSQKCEAGCIIIGERIKLYQCTSCCEGQNFCNDGSGASKTEATSVLLFVLTKVIALLINV</sequence>
<feature type="signal peptide" evidence="1">
    <location>
        <begin position="1"/>
        <end position="24"/>
    </location>
</feature>
<accession>A0AAN8XPR7</accession>
<dbReference type="Proteomes" id="UP001372834">
    <property type="component" value="Unassembled WGS sequence"/>
</dbReference>
<dbReference type="AlphaFoldDB" id="A0AAN8XPR7"/>
<feature type="chain" id="PRO_5043032625" description="Snake toxin/toxin-like domain-containing protein" evidence="1">
    <location>
        <begin position="25"/>
        <end position="170"/>
    </location>
</feature>
<evidence type="ECO:0000313" key="2">
    <source>
        <dbReference type="EMBL" id="KAK6633567.1"/>
    </source>
</evidence>
<dbReference type="Proteomes" id="UP001359485">
    <property type="component" value="Unassembled WGS sequence"/>
</dbReference>
<keyword evidence="4" id="KW-1185">Reference proteome</keyword>
<evidence type="ECO:0000313" key="4">
    <source>
        <dbReference type="Proteomes" id="UP001359485"/>
    </source>
</evidence>
<organism evidence="3 5">
    <name type="scientific">Polyplax serrata</name>
    <name type="common">Common mouse louse</name>
    <dbReference type="NCBI Taxonomy" id="468196"/>
    <lineage>
        <taxon>Eukaryota</taxon>
        <taxon>Metazoa</taxon>
        <taxon>Ecdysozoa</taxon>
        <taxon>Arthropoda</taxon>
        <taxon>Hexapoda</taxon>
        <taxon>Insecta</taxon>
        <taxon>Pterygota</taxon>
        <taxon>Neoptera</taxon>
        <taxon>Paraneoptera</taxon>
        <taxon>Psocodea</taxon>
        <taxon>Troctomorpha</taxon>
        <taxon>Phthiraptera</taxon>
        <taxon>Anoplura</taxon>
        <taxon>Polyplacidae</taxon>
        <taxon>Polyplax</taxon>
    </lineage>
</organism>
<comment type="caution">
    <text evidence="3">The sequence shown here is derived from an EMBL/GenBank/DDBJ whole genome shotgun (WGS) entry which is preliminary data.</text>
</comment>
<evidence type="ECO:0000313" key="3">
    <source>
        <dbReference type="EMBL" id="KAK6644874.1"/>
    </source>
</evidence>
<evidence type="ECO:0000313" key="5">
    <source>
        <dbReference type="Proteomes" id="UP001372834"/>
    </source>
</evidence>
<keyword evidence="1" id="KW-0732">Signal</keyword>
<evidence type="ECO:0008006" key="6">
    <source>
        <dbReference type="Google" id="ProtNLM"/>
    </source>
</evidence>
<dbReference type="EMBL" id="JAWJWF010000004">
    <property type="protein sequence ID" value="KAK6633567.1"/>
    <property type="molecule type" value="Genomic_DNA"/>
</dbReference>
<proteinExistence type="predicted"/>
<evidence type="ECO:0000256" key="1">
    <source>
        <dbReference type="SAM" id="SignalP"/>
    </source>
</evidence>
<name>A0AAN8XPR7_POLSC</name>
<protein>
    <recommendedName>
        <fullName evidence="6">Snake toxin/toxin-like domain-containing protein</fullName>
    </recommendedName>
</protein>
<gene>
    <name evidence="3" type="ORF">RUM43_001150</name>
    <name evidence="2" type="ORF">RUM44_004174</name>
</gene>
<dbReference type="EMBL" id="JAWJWE010000001">
    <property type="protein sequence ID" value="KAK6644874.1"/>
    <property type="molecule type" value="Genomic_DNA"/>
</dbReference>
<reference evidence="3 5" key="1">
    <citation type="submission" date="2023-10" db="EMBL/GenBank/DDBJ databases">
        <title>Genomes of two closely related lineages of the louse Polyplax serrata with different host specificities.</title>
        <authorList>
            <person name="Martinu J."/>
            <person name="Tarabai H."/>
            <person name="Stefka J."/>
            <person name="Hypsa V."/>
        </authorList>
    </citation>
    <scope>NUCLEOTIDE SEQUENCE [LARGE SCALE GENOMIC DNA]</scope>
    <source>
        <strain evidence="2">98ZLc_SE</strain>
        <strain evidence="3">HR10_N</strain>
    </source>
</reference>